<evidence type="ECO:0000313" key="1">
    <source>
        <dbReference type="EMBL" id="SUV52140.1"/>
    </source>
</evidence>
<organism evidence="1 2">
    <name type="scientific">Bergeyella zoohelcum</name>
    <dbReference type="NCBI Taxonomy" id="1015"/>
    <lineage>
        <taxon>Bacteria</taxon>
        <taxon>Pseudomonadati</taxon>
        <taxon>Bacteroidota</taxon>
        <taxon>Flavobacteriia</taxon>
        <taxon>Flavobacteriales</taxon>
        <taxon>Weeksellaceae</taxon>
        <taxon>Bergeyella</taxon>
    </lineage>
</organism>
<dbReference type="RefSeq" id="WP_002686340.1">
    <property type="nucleotide sequence ID" value="NZ_UFTJ01000003.1"/>
</dbReference>
<dbReference type="Proteomes" id="UP000255515">
    <property type="component" value="Unassembled WGS sequence"/>
</dbReference>
<protein>
    <submittedName>
        <fullName evidence="1">Uncharacterized protein</fullName>
    </submittedName>
</protein>
<dbReference type="EMBL" id="UFTJ01000003">
    <property type="protein sequence ID" value="SUV52140.1"/>
    <property type="molecule type" value="Genomic_DNA"/>
</dbReference>
<reference evidence="1 2" key="1">
    <citation type="submission" date="2018-06" db="EMBL/GenBank/DDBJ databases">
        <authorList>
            <consortium name="Pathogen Informatics"/>
            <person name="Doyle S."/>
        </authorList>
    </citation>
    <scope>NUCLEOTIDE SEQUENCE [LARGE SCALE GENOMIC DNA]</scope>
    <source>
        <strain evidence="1 2">NCTC11661</strain>
    </source>
</reference>
<sequence length="100" mass="11853">MQIIDVINNDISIDENDIYAFMRAYMNKGSYSLCPAYYEGVRVGKGHIEKINEDYQDGKISKWEYLYILSFIESYLLLWDEDNELMNCISEKIFVIENED</sequence>
<dbReference type="AlphaFoldDB" id="A0A380ZX81"/>
<name>A0A380ZX81_9FLAO</name>
<proteinExistence type="predicted"/>
<gene>
    <name evidence="1" type="ORF">NCTC11661_01399</name>
</gene>
<accession>A0A380ZX81</accession>
<evidence type="ECO:0000313" key="2">
    <source>
        <dbReference type="Proteomes" id="UP000255515"/>
    </source>
</evidence>